<feature type="transmembrane region" description="Helical" evidence="1">
    <location>
        <begin position="6"/>
        <end position="25"/>
    </location>
</feature>
<evidence type="ECO:0000313" key="3">
    <source>
        <dbReference type="Proteomes" id="UP001144280"/>
    </source>
</evidence>
<comment type="caution">
    <text evidence="2">The sequence shown here is derived from an EMBL/GenBank/DDBJ whole genome shotgun (WGS) entry which is preliminary data.</text>
</comment>
<dbReference type="Proteomes" id="UP001144280">
    <property type="component" value="Unassembled WGS sequence"/>
</dbReference>
<evidence type="ECO:0000256" key="1">
    <source>
        <dbReference type="SAM" id="Phobius"/>
    </source>
</evidence>
<evidence type="ECO:0000313" key="2">
    <source>
        <dbReference type="EMBL" id="GLH97382.1"/>
    </source>
</evidence>
<organism evidence="2 3">
    <name type="scientific">Phytohabitans aurantiacus</name>
    <dbReference type="NCBI Taxonomy" id="3016789"/>
    <lineage>
        <taxon>Bacteria</taxon>
        <taxon>Bacillati</taxon>
        <taxon>Actinomycetota</taxon>
        <taxon>Actinomycetes</taxon>
        <taxon>Micromonosporales</taxon>
        <taxon>Micromonosporaceae</taxon>
    </lineage>
</organism>
<reference evidence="2" key="1">
    <citation type="submission" date="2022-12" db="EMBL/GenBank/DDBJ databases">
        <title>New Phytohabitans aurantiacus sp. RD004123 nov., an actinomycete isolated from soil.</title>
        <authorList>
            <person name="Triningsih D.W."/>
            <person name="Harunari E."/>
            <person name="Igarashi Y."/>
        </authorList>
    </citation>
    <scope>NUCLEOTIDE SEQUENCE</scope>
    <source>
        <strain evidence="2">RD004123</strain>
    </source>
</reference>
<keyword evidence="1" id="KW-0812">Transmembrane</keyword>
<name>A0ABQ5QT01_9ACTN</name>
<keyword evidence="1" id="KW-1133">Transmembrane helix</keyword>
<gene>
    <name evidence="2" type="ORF">Pa4123_26570</name>
</gene>
<keyword evidence="3" id="KW-1185">Reference proteome</keyword>
<dbReference type="RefSeq" id="WP_281895210.1">
    <property type="nucleotide sequence ID" value="NZ_BSDI01000010.1"/>
</dbReference>
<sequence length="241" mass="25669">MPTTEITLALALTCGGILVAIAGMLRPEPLIVHRGGATIGWSPAADLAEVAAAAAERPADLDGDYSPHHLRMHLAAKHGLPEALDWDDEYAENVHRAEHQRPEVQARHSILELGWTPSAVDRARRSLDEADDRRVVAGGWRDLIQPPAVDDLAASIVEAHVATVHPGEPCTDVDGRCVAVTGPDLAVLTEAAAAVPPIVRGRYRGHHREDTVELHVVPDGWMPPVGARRLAAILGDTQAGA</sequence>
<protein>
    <submittedName>
        <fullName evidence="2">Uncharacterized protein</fullName>
    </submittedName>
</protein>
<proteinExistence type="predicted"/>
<keyword evidence="1" id="KW-0472">Membrane</keyword>
<accession>A0ABQ5QT01</accession>
<dbReference type="EMBL" id="BSDI01000010">
    <property type="protein sequence ID" value="GLH97382.1"/>
    <property type="molecule type" value="Genomic_DNA"/>
</dbReference>